<dbReference type="STRING" id="1547922.ISF6_2845"/>
<evidence type="ECO:0000313" key="3">
    <source>
        <dbReference type="EMBL" id="GAP36990.1"/>
    </source>
</evidence>
<dbReference type="PANTHER" id="PTHR10587:SF134">
    <property type="entry name" value="SECRETED PROTEIN"/>
    <property type="match status" value="1"/>
</dbReference>
<evidence type="ECO:0000259" key="2">
    <source>
        <dbReference type="PROSITE" id="PS51677"/>
    </source>
</evidence>
<dbReference type="GO" id="GO:0005975">
    <property type="term" value="P:carbohydrate metabolic process"/>
    <property type="evidence" value="ECO:0007669"/>
    <property type="project" value="InterPro"/>
</dbReference>
<dbReference type="PANTHER" id="PTHR10587">
    <property type="entry name" value="GLYCOSYL TRANSFERASE-RELATED"/>
    <property type="match status" value="1"/>
</dbReference>
<organism evidence="3 4">
    <name type="scientific">Piscinibacter sakaiensis</name>
    <name type="common">Ideonella sakaiensis</name>
    <dbReference type="NCBI Taxonomy" id="1547922"/>
    <lineage>
        <taxon>Bacteria</taxon>
        <taxon>Pseudomonadati</taxon>
        <taxon>Pseudomonadota</taxon>
        <taxon>Betaproteobacteria</taxon>
        <taxon>Burkholderiales</taxon>
        <taxon>Sphaerotilaceae</taxon>
        <taxon>Piscinibacter</taxon>
    </lineage>
</organism>
<name>A0A0K8P489_PISS1</name>
<dbReference type="SUPFAM" id="SSF88713">
    <property type="entry name" value="Glycoside hydrolase/deacetylase"/>
    <property type="match status" value="1"/>
</dbReference>
<dbReference type="Pfam" id="PF01522">
    <property type="entry name" value="Polysacc_deac_1"/>
    <property type="match status" value="1"/>
</dbReference>
<feature type="region of interest" description="Disordered" evidence="1">
    <location>
        <begin position="1"/>
        <end position="33"/>
    </location>
</feature>
<dbReference type="Proteomes" id="UP000037660">
    <property type="component" value="Unassembled WGS sequence"/>
</dbReference>
<evidence type="ECO:0000313" key="4">
    <source>
        <dbReference type="Proteomes" id="UP000037660"/>
    </source>
</evidence>
<proteinExistence type="predicted"/>
<gene>
    <name evidence="3" type="ORF">ISF6_2845</name>
</gene>
<feature type="compositionally biased region" description="Basic and acidic residues" evidence="1">
    <location>
        <begin position="1"/>
        <end position="18"/>
    </location>
</feature>
<dbReference type="InterPro" id="IPR050248">
    <property type="entry name" value="Polysacc_deacetylase_ArnD"/>
</dbReference>
<dbReference type="RefSeq" id="WP_082368389.1">
    <property type="nucleotide sequence ID" value="NZ_BBYR01000040.1"/>
</dbReference>
<accession>A0A0K8P489</accession>
<feature type="region of interest" description="Disordered" evidence="1">
    <location>
        <begin position="52"/>
        <end position="84"/>
    </location>
</feature>
<reference evidence="3 4" key="2">
    <citation type="journal article" date="2016" name="Science">
        <title>A bacterium that degrades and assimilates poly(ethylene terephthalate).</title>
        <authorList>
            <person name="Yoshida S."/>
            <person name="Hiraga K."/>
            <person name="Takehana T."/>
            <person name="Taniguchi I."/>
            <person name="Yamaji H."/>
            <person name="Maeda Y."/>
            <person name="Toyohara K."/>
            <person name="Miyamoto K."/>
            <person name="Kimura Y."/>
            <person name="Oda K."/>
        </authorList>
    </citation>
    <scope>NUCLEOTIDE SEQUENCE [LARGE SCALE GENOMIC DNA]</scope>
    <source>
        <strain evidence="4">NBRC 110686 / TISTR 2288 / 201-F6</strain>
    </source>
</reference>
<evidence type="ECO:0000256" key="1">
    <source>
        <dbReference type="SAM" id="MobiDB-lite"/>
    </source>
</evidence>
<dbReference type="CDD" id="cd10917">
    <property type="entry name" value="CE4_NodB_like_6s_7s"/>
    <property type="match status" value="1"/>
</dbReference>
<sequence length="323" mass="34242">MRRAEASLRRDTRPHEPAPEPTHGAPGPSRRRLGALACGAAAALLVPAARGQGARPAAEGPPRGAAPAPGAAQAPGSAPVPAGACSGAAGDKPVYLTFDTGHMGVAPLIAEVLKRHQVPVTFFLANERTRTGGASLDDEWAAWWKARVAEGHLFGSHTFDHAVWQADTPTGFKVRPTAGPESGHVLDWTAQDYCASLQQVARRFKDMTGATLSPIFRAAGGKTSPALLAAARQCGWAHVPWADAGFLGDELPSERVSNAQLLRRALRDIRPGDILLAHLGIWSRKDPWAPAVLEPLIVGLKARGLCFATLRSHPDYAARLQQR</sequence>
<dbReference type="InterPro" id="IPR011330">
    <property type="entry name" value="Glyco_hydro/deAcase_b/a-brl"/>
</dbReference>
<dbReference type="Gene3D" id="3.20.20.370">
    <property type="entry name" value="Glycoside hydrolase/deacetylase"/>
    <property type="match status" value="1"/>
</dbReference>
<dbReference type="PROSITE" id="PS51677">
    <property type="entry name" value="NODB"/>
    <property type="match status" value="1"/>
</dbReference>
<comment type="caution">
    <text evidence="3">The sequence shown here is derived from an EMBL/GenBank/DDBJ whole genome shotgun (WGS) entry which is preliminary data.</text>
</comment>
<dbReference type="AlphaFoldDB" id="A0A0K8P489"/>
<reference evidence="4" key="1">
    <citation type="submission" date="2015-07" db="EMBL/GenBank/DDBJ databases">
        <title>Discovery of a poly(ethylene terephthalate assimilation.</title>
        <authorList>
            <person name="Yoshida S."/>
            <person name="Hiraga K."/>
            <person name="Takehana T."/>
            <person name="Taniguchi I."/>
            <person name="Yamaji H."/>
            <person name="Maeda Y."/>
            <person name="Toyohara K."/>
            <person name="Miyamoto K."/>
            <person name="Kimura Y."/>
            <person name="Oda K."/>
        </authorList>
    </citation>
    <scope>NUCLEOTIDE SEQUENCE [LARGE SCALE GENOMIC DNA]</scope>
    <source>
        <strain evidence="4">NBRC 110686 / TISTR 2288 / 201-F6</strain>
    </source>
</reference>
<dbReference type="OrthoDB" id="9812065at2"/>
<keyword evidence="4" id="KW-1185">Reference proteome</keyword>
<dbReference type="GO" id="GO:0016810">
    <property type="term" value="F:hydrolase activity, acting on carbon-nitrogen (but not peptide) bonds"/>
    <property type="evidence" value="ECO:0007669"/>
    <property type="project" value="InterPro"/>
</dbReference>
<dbReference type="EMBL" id="BBYR01000040">
    <property type="protein sequence ID" value="GAP36990.1"/>
    <property type="molecule type" value="Genomic_DNA"/>
</dbReference>
<feature type="domain" description="NodB homology" evidence="2">
    <location>
        <begin position="92"/>
        <end position="308"/>
    </location>
</feature>
<protein>
    <submittedName>
        <fullName evidence="3">Putative polysaccharide deacetylase</fullName>
    </submittedName>
</protein>
<dbReference type="InterPro" id="IPR002509">
    <property type="entry name" value="NODB_dom"/>
</dbReference>